<keyword evidence="1" id="KW-0732">Signal</keyword>
<dbReference type="Proteomes" id="UP000279446">
    <property type="component" value="Unassembled WGS sequence"/>
</dbReference>
<sequence length="189" mass="21514">MKVKVLVSTLIFICFVSWSNFSISNAQSLKPQDILNKKYPNEIIKIIKTADVNSDKKMESFIITESGNFYLINAKRTVVLINTGFSADGGFDEVDIQIYAVNSKEKHIAVKGYYLPSNTQLYVYRLKDGTLKQVLELMGDVDVQIDKKGRVHQLWKNYKLEGGWDLAEGIMTWNPKTNKYKGSGDYVLN</sequence>
<comment type="caution">
    <text evidence="2">The sequence shown here is derived from an EMBL/GenBank/DDBJ whole genome shotgun (WGS) entry which is preliminary data.</text>
</comment>
<dbReference type="EMBL" id="RZNY01000004">
    <property type="protein sequence ID" value="RUT47539.1"/>
    <property type="molecule type" value="Genomic_DNA"/>
</dbReference>
<protein>
    <recommendedName>
        <fullName evidence="4">VCBS repeat-containing protein</fullName>
    </recommendedName>
</protein>
<evidence type="ECO:0000313" key="3">
    <source>
        <dbReference type="Proteomes" id="UP000279446"/>
    </source>
</evidence>
<accession>A0A433YCF3</accession>
<feature type="signal peptide" evidence="1">
    <location>
        <begin position="1"/>
        <end position="26"/>
    </location>
</feature>
<name>A0A433YCF3_9BACL</name>
<organism evidence="2 3">
    <name type="scientific">Paenibacillus anaericanus</name>
    <dbReference type="NCBI Taxonomy" id="170367"/>
    <lineage>
        <taxon>Bacteria</taxon>
        <taxon>Bacillati</taxon>
        <taxon>Bacillota</taxon>
        <taxon>Bacilli</taxon>
        <taxon>Bacillales</taxon>
        <taxon>Paenibacillaceae</taxon>
        <taxon>Paenibacillus</taxon>
    </lineage>
</organism>
<dbReference type="OrthoDB" id="2888041at2"/>
<reference evidence="2 3" key="1">
    <citation type="submission" date="2018-12" db="EMBL/GenBank/DDBJ databases">
        <authorList>
            <person name="Sun L."/>
            <person name="Chen Z."/>
        </authorList>
    </citation>
    <scope>NUCLEOTIDE SEQUENCE [LARGE SCALE GENOMIC DNA]</scope>
    <source>
        <strain evidence="2 3">DSM 15890</strain>
    </source>
</reference>
<proteinExistence type="predicted"/>
<evidence type="ECO:0000313" key="2">
    <source>
        <dbReference type="EMBL" id="RUT47539.1"/>
    </source>
</evidence>
<feature type="chain" id="PRO_5018976539" description="VCBS repeat-containing protein" evidence="1">
    <location>
        <begin position="27"/>
        <end position="189"/>
    </location>
</feature>
<evidence type="ECO:0000256" key="1">
    <source>
        <dbReference type="SAM" id="SignalP"/>
    </source>
</evidence>
<evidence type="ECO:0008006" key="4">
    <source>
        <dbReference type="Google" id="ProtNLM"/>
    </source>
</evidence>
<dbReference type="RefSeq" id="WP_127191417.1">
    <property type="nucleotide sequence ID" value="NZ_RZNY01000004.1"/>
</dbReference>
<dbReference type="AlphaFoldDB" id="A0A433YCF3"/>
<gene>
    <name evidence="2" type="ORF">EJP82_07505</name>
</gene>
<keyword evidence="3" id="KW-1185">Reference proteome</keyword>